<gene>
    <name evidence="6" type="ORF">N9R04_03745</name>
</gene>
<dbReference type="SMART" id="SM00490">
    <property type="entry name" value="HELICc"/>
    <property type="match status" value="1"/>
</dbReference>
<proteinExistence type="predicted"/>
<dbReference type="Pfam" id="PF00271">
    <property type="entry name" value="Helicase_C"/>
    <property type="match status" value="1"/>
</dbReference>
<evidence type="ECO:0000256" key="3">
    <source>
        <dbReference type="ARBA" id="ARBA00023125"/>
    </source>
</evidence>
<keyword evidence="7" id="KW-1185">Reference proteome</keyword>
<dbReference type="InterPro" id="IPR001650">
    <property type="entry name" value="Helicase_C-like"/>
</dbReference>
<dbReference type="Pfam" id="PF04851">
    <property type="entry name" value="ResIII"/>
    <property type="match status" value="1"/>
</dbReference>
<comment type="caution">
    <text evidence="6">The sequence shown here is derived from an EMBL/GenBank/DDBJ whole genome shotgun (WGS) entry which is preliminary data.</text>
</comment>
<keyword evidence="2" id="KW-0067">ATP-binding</keyword>
<evidence type="ECO:0000256" key="1">
    <source>
        <dbReference type="ARBA" id="ARBA00022741"/>
    </source>
</evidence>
<dbReference type="PROSITE" id="PS51194">
    <property type="entry name" value="HELICASE_CTER"/>
    <property type="match status" value="1"/>
</dbReference>
<keyword evidence="6" id="KW-0347">Helicase</keyword>
<evidence type="ECO:0000259" key="5">
    <source>
        <dbReference type="PROSITE" id="PS51194"/>
    </source>
</evidence>
<protein>
    <submittedName>
        <fullName evidence="6">Helicase-related protein</fullName>
    </submittedName>
</protein>
<evidence type="ECO:0000313" key="6">
    <source>
        <dbReference type="EMBL" id="MCU5745834.1"/>
    </source>
</evidence>
<keyword evidence="6" id="KW-0378">Hydrolase</keyword>
<keyword evidence="3" id="KW-0238">DNA-binding</keyword>
<evidence type="ECO:0000259" key="4">
    <source>
        <dbReference type="PROSITE" id="PS51192"/>
    </source>
</evidence>
<dbReference type="EMBL" id="JAOPKZ010000005">
    <property type="protein sequence ID" value="MCU5745834.1"/>
    <property type="molecule type" value="Genomic_DNA"/>
</dbReference>
<dbReference type="InterPro" id="IPR006935">
    <property type="entry name" value="Helicase/UvrB_N"/>
</dbReference>
<dbReference type="PANTHER" id="PTHR30580">
    <property type="entry name" value="PRIMOSOMAL PROTEIN N"/>
    <property type="match status" value="1"/>
</dbReference>
<dbReference type="PANTHER" id="PTHR30580:SF1">
    <property type="entry name" value="COMF OPERON PROTEIN 1"/>
    <property type="match status" value="1"/>
</dbReference>
<dbReference type="InterPro" id="IPR014001">
    <property type="entry name" value="Helicase_ATP-bd"/>
</dbReference>
<feature type="domain" description="Helicase ATP-binding" evidence="4">
    <location>
        <begin position="101"/>
        <end position="252"/>
    </location>
</feature>
<dbReference type="GO" id="GO:0004386">
    <property type="term" value="F:helicase activity"/>
    <property type="evidence" value="ECO:0007669"/>
    <property type="project" value="UniProtKB-KW"/>
</dbReference>
<evidence type="ECO:0000313" key="7">
    <source>
        <dbReference type="Proteomes" id="UP001209553"/>
    </source>
</evidence>
<feature type="domain" description="Helicase C-terminal" evidence="5">
    <location>
        <begin position="277"/>
        <end position="422"/>
    </location>
</feature>
<evidence type="ECO:0000256" key="2">
    <source>
        <dbReference type="ARBA" id="ARBA00022840"/>
    </source>
</evidence>
<reference evidence="6 7" key="1">
    <citation type="journal article" date="2023" name="Int. J. Syst. Evol. Microbiol.">
        <title>Streptococcus sciuri sp. nov., Staphylococcus marylandisciuri sp. nov. and Staphylococcus americanisciuri sp. nov., isolated from faeces of eastern grey squirrel (Sciurus carolinensis).</title>
        <authorList>
            <person name="Volokhov D.V."/>
            <person name="Zagorodnyaya T.A."/>
            <person name="Furtak V.A."/>
            <person name="Nattanmai G."/>
            <person name="Randall L."/>
            <person name="Jose S."/>
            <person name="Gao Y."/>
            <person name="Eisenberg T."/>
            <person name="Delmonte P."/>
            <person name="Blom J."/>
            <person name="Mitchell K.K."/>
        </authorList>
    </citation>
    <scope>NUCLEOTIDE SEQUENCE [LARGE SCALE GENOMIC DNA]</scope>
    <source>
        <strain evidence="6 7">SQ8-PEA</strain>
    </source>
</reference>
<organism evidence="6 7">
    <name type="scientific">Staphylococcus marylandisciuri</name>
    <dbReference type="NCBI Taxonomy" id="2981529"/>
    <lineage>
        <taxon>Bacteria</taxon>
        <taxon>Bacillati</taxon>
        <taxon>Bacillota</taxon>
        <taxon>Bacilli</taxon>
        <taxon>Bacillales</taxon>
        <taxon>Staphylococcaceae</taxon>
        <taxon>Staphylococcus</taxon>
    </lineage>
</organism>
<accession>A0ABT2QPD2</accession>
<dbReference type="SUPFAM" id="SSF52540">
    <property type="entry name" value="P-loop containing nucleoside triphosphate hydrolases"/>
    <property type="match status" value="1"/>
</dbReference>
<sequence length="422" mass="48848">MTDKTLLTTEAIARESTGVVVEGHRHKCIQCGNKHEAWFHHYYSTTHQREITYCRKCLQLGRMDNFNTVIIVKTHQESSLAPYSLPFNLSKQQLYASQKVVEAIKKREDLLLYAVTGAGKTEMIFEAIQLARQRGDNVAVVSPRVDVVIELSYRIVEAFELETIDVLYQGMTQKGNGHFVIATTHQLLRFKSHFDTIFVDEVDAFPLSQDPSLWHAINEASKSIHSHIYMSATPNKSLLAQFTSNQIVKLPARFHRYPLPLPKFKLFKLNPSKKQLHFYQLLVKQIEKGRYTLVFFNHIETMQQTYDIYKKHIESLICVHSEDALRHEKVEGLRRGKHRVVFTTTILERGFTMAKLDVVVINSHTFSKDALVQIAGRVGRKKECPTGDFWFYHEGLTMKMIQARNEIKKMNKLGRARGWLRE</sequence>
<dbReference type="RefSeq" id="WP_262855242.1">
    <property type="nucleotide sequence ID" value="NZ_JAOPKZ010000005.1"/>
</dbReference>
<dbReference type="Proteomes" id="UP001209553">
    <property type="component" value="Unassembled WGS sequence"/>
</dbReference>
<dbReference type="Gene3D" id="3.40.50.300">
    <property type="entry name" value="P-loop containing nucleotide triphosphate hydrolases"/>
    <property type="match status" value="2"/>
</dbReference>
<keyword evidence="1" id="KW-0547">Nucleotide-binding</keyword>
<dbReference type="PROSITE" id="PS51192">
    <property type="entry name" value="HELICASE_ATP_BIND_1"/>
    <property type="match status" value="1"/>
</dbReference>
<name>A0ABT2QPD2_9STAP</name>
<dbReference type="InterPro" id="IPR027417">
    <property type="entry name" value="P-loop_NTPase"/>
</dbReference>
<dbReference type="SMART" id="SM00487">
    <property type="entry name" value="DEXDc"/>
    <property type="match status" value="1"/>
</dbReference>